<evidence type="ECO:0000256" key="3">
    <source>
        <dbReference type="ARBA" id="ARBA00023170"/>
    </source>
</evidence>
<dbReference type="WBParaSite" id="jg11239">
    <property type="protein sequence ID" value="jg11239"/>
    <property type="gene ID" value="jg11239"/>
</dbReference>
<evidence type="ECO:0000313" key="5">
    <source>
        <dbReference type="Proteomes" id="UP000887574"/>
    </source>
</evidence>
<keyword evidence="5" id="KW-1185">Reference proteome</keyword>
<dbReference type="InterPro" id="IPR008498">
    <property type="entry name" value="DUF780_CAE_spp"/>
</dbReference>
<reference evidence="6" key="1">
    <citation type="submission" date="2022-11" db="UniProtKB">
        <authorList>
            <consortium name="WormBaseParasite"/>
        </authorList>
    </citation>
    <scope>IDENTIFICATION</scope>
</reference>
<dbReference type="Pfam" id="PF05611">
    <property type="entry name" value="DUF780"/>
    <property type="match status" value="1"/>
</dbReference>
<evidence type="ECO:0000256" key="1">
    <source>
        <dbReference type="ARBA" id="ARBA00023015"/>
    </source>
</evidence>
<sequence>MGDRSAYMSPGGYSAPSNPGGKSGSSGGGGGGYAREDYAWGGSSGGGGSSNSNAGGGGGASSNAGGGGGKPKTDVSCYLGPKFYNPCLISKREKLIINGEKPATLKDIIDDWKRCFQRGPGSSGPNRFSTFHWWITAFWTAQANRQELVYSNGTFFAETSINTRNMAEDIVKKLVNPMQKLQTNTVENCILFAIALFHNYELLPLSQNSITSWELTILTL</sequence>
<dbReference type="AlphaFoldDB" id="A0A915CPR6"/>
<proteinExistence type="predicted"/>
<feature type="compositionally biased region" description="Gly residues" evidence="4">
    <location>
        <begin position="42"/>
        <end position="68"/>
    </location>
</feature>
<dbReference type="InterPro" id="IPR035500">
    <property type="entry name" value="NHR-like_dom_sf"/>
</dbReference>
<accession>A0A915CPR6</accession>
<dbReference type="PANTHER" id="PTHR47630:SF4">
    <property type="entry name" value="NUCLEAR HORMONE RECEPTOR FAMILY MEMBER NHR-62"/>
    <property type="match status" value="1"/>
</dbReference>
<keyword evidence="3" id="KW-0675">Receptor</keyword>
<feature type="region of interest" description="Disordered" evidence="4">
    <location>
        <begin position="1"/>
        <end position="68"/>
    </location>
</feature>
<keyword evidence="1" id="KW-0805">Transcription regulation</keyword>
<keyword evidence="2" id="KW-0804">Transcription</keyword>
<evidence type="ECO:0000256" key="2">
    <source>
        <dbReference type="ARBA" id="ARBA00023163"/>
    </source>
</evidence>
<dbReference type="PANTHER" id="PTHR47630">
    <property type="entry name" value="NUCLEAR HORMONE RECEPTOR FAMILY-RELATED-RELATED"/>
    <property type="match status" value="1"/>
</dbReference>
<name>A0A915CPR6_9BILA</name>
<dbReference type="InterPro" id="IPR052499">
    <property type="entry name" value="C.elegans_NHRs"/>
</dbReference>
<dbReference type="Proteomes" id="UP000887574">
    <property type="component" value="Unplaced"/>
</dbReference>
<dbReference type="SUPFAM" id="SSF48508">
    <property type="entry name" value="Nuclear receptor ligand-binding domain"/>
    <property type="match status" value="1"/>
</dbReference>
<evidence type="ECO:0000256" key="4">
    <source>
        <dbReference type="SAM" id="MobiDB-lite"/>
    </source>
</evidence>
<evidence type="ECO:0000313" key="6">
    <source>
        <dbReference type="WBParaSite" id="jg11239"/>
    </source>
</evidence>
<protein>
    <submittedName>
        <fullName evidence="6">Uncharacterized protein</fullName>
    </submittedName>
</protein>
<feature type="compositionally biased region" description="Gly residues" evidence="4">
    <location>
        <begin position="21"/>
        <end position="33"/>
    </location>
</feature>
<organism evidence="5 6">
    <name type="scientific">Ditylenchus dipsaci</name>
    <dbReference type="NCBI Taxonomy" id="166011"/>
    <lineage>
        <taxon>Eukaryota</taxon>
        <taxon>Metazoa</taxon>
        <taxon>Ecdysozoa</taxon>
        <taxon>Nematoda</taxon>
        <taxon>Chromadorea</taxon>
        <taxon>Rhabditida</taxon>
        <taxon>Tylenchina</taxon>
        <taxon>Tylenchomorpha</taxon>
        <taxon>Sphaerularioidea</taxon>
        <taxon>Anguinidae</taxon>
        <taxon>Anguininae</taxon>
        <taxon>Ditylenchus</taxon>
    </lineage>
</organism>
<dbReference type="Gene3D" id="1.10.565.10">
    <property type="entry name" value="Retinoid X Receptor"/>
    <property type="match status" value="1"/>
</dbReference>